<name>A0A0G1W2L5_9BACT</name>
<evidence type="ECO:0000313" key="2">
    <source>
        <dbReference type="Proteomes" id="UP000034588"/>
    </source>
</evidence>
<proteinExistence type="predicted"/>
<dbReference type="EMBL" id="LCQD01000006">
    <property type="protein sequence ID" value="KKW13006.1"/>
    <property type="molecule type" value="Genomic_DNA"/>
</dbReference>
<organism evidence="1 2">
    <name type="scientific">Candidatus Gottesmanbacteria bacterium GW2011_GWB1_49_7</name>
    <dbReference type="NCBI Taxonomy" id="1618448"/>
    <lineage>
        <taxon>Bacteria</taxon>
        <taxon>Candidatus Gottesmaniibacteriota</taxon>
    </lineage>
</organism>
<dbReference type="Proteomes" id="UP000034588">
    <property type="component" value="Unassembled WGS sequence"/>
</dbReference>
<comment type="caution">
    <text evidence="1">The sequence shown here is derived from an EMBL/GenBank/DDBJ whole genome shotgun (WGS) entry which is preliminary data.</text>
</comment>
<dbReference type="AlphaFoldDB" id="A0A0G1W2L5"/>
<sequence>MLYRVTFPPDTNDARQAAQMLSSAPGYRIFSQDRHVIQSVAVDGVQPAGNNPVLVEATPKSIENVRFLVTNKGGSISVVG</sequence>
<evidence type="ECO:0000313" key="1">
    <source>
        <dbReference type="EMBL" id="KKW13006.1"/>
    </source>
</evidence>
<gene>
    <name evidence="1" type="ORF">UY48_C0006G0059</name>
</gene>
<accession>A0A0G1W2L5</accession>
<protein>
    <submittedName>
        <fullName evidence="1">Uncharacterized protein</fullName>
    </submittedName>
</protein>
<reference evidence="1 2" key="1">
    <citation type="journal article" date="2015" name="Nature">
        <title>rRNA introns, odd ribosomes, and small enigmatic genomes across a large radiation of phyla.</title>
        <authorList>
            <person name="Brown C.T."/>
            <person name="Hug L.A."/>
            <person name="Thomas B.C."/>
            <person name="Sharon I."/>
            <person name="Castelle C.J."/>
            <person name="Singh A."/>
            <person name="Wilkins M.J."/>
            <person name="Williams K.H."/>
            <person name="Banfield J.F."/>
        </authorList>
    </citation>
    <scope>NUCLEOTIDE SEQUENCE [LARGE SCALE GENOMIC DNA]</scope>
</reference>